<organism evidence="1 2">
    <name type="scientific">Ciceribacter selenitireducens ATCC BAA-1503</name>
    <dbReference type="NCBI Taxonomy" id="1336235"/>
    <lineage>
        <taxon>Bacteria</taxon>
        <taxon>Pseudomonadati</taxon>
        <taxon>Pseudomonadota</taxon>
        <taxon>Alphaproteobacteria</taxon>
        <taxon>Hyphomicrobiales</taxon>
        <taxon>Rhizobiaceae</taxon>
        <taxon>Ciceribacter</taxon>
    </lineage>
</organism>
<gene>
    <name evidence="1" type="ORF">RHIZ70_837</name>
</gene>
<dbReference type="Proteomes" id="UP000254764">
    <property type="component" value="Unassembled WGS sequence"/>
</dbReference>
<dbReference type="AlphaFoldDB" id="A0A376ABA3"/>
<dbReference type="EMBL" id="UEYP01000018">
    <property type="protein sequence ID" value="SSC65129.1"/>
    <property type="molecule type" value="Genomic_DNA"/>
</dbReference>
<evidence type="ECO:0000313" key="2">
    <source>
        <dbReference type="Proteomes" id="UP000254764"/>
    </source>
</evidence>
<accession>A0A376ABA3</accession>
<proteinExistence type="predicted"/>
<name>A0A376ABA3_9HYPH</name>
<evidence type="ECO:0000313" key="1">
    <source>
        <dbReference type="EMBL" id="SSC65129.1"/>
    </source>
</evidence>
<protein>
    <submittedName>
        <fullName evidence="1">Uncharacterized protein</fullName>
    </submittedName>
</protein>
<reference evidence="2" key="1">
    <citation type="submission" date="2018-07" db="EMBL/GenBank/DDBJ databases">
        <authorList>
            <person name="Peiro R."/>
            <person name="Begona"/>
            <person name="Cbmso G."/>
            <person name="Lopez M."/>
            <person name="Gonzalez S."/>
        </authorList>
    </citation>
    <scope>NUCLEOTIDE SEQUENCE [LARGE SCALE GENOMIC DNA]</scope>
</reference>
<sequence>MKKARPKINGFRSFNTARRTLAGFQVILWLKKGFGISGGWTVNDQDDLLARLFGCKKVNKA</sequence>
<keyword evidence="2" id="KW-1185">Reference proteome</keyword>